<dbReference type="GO" id="GO:1990077">
    <property type="term" value="C:primosome complex"/>
    <property type="evidence" value="ECO:0007669"/>
    <property type="project" value="UniProtKB-KW"/>
</dbReference>
<organism evidence="10 11">
    <name type="scientific">Methanobrevibacter curvatus</name>
    <dbReference type="NCBI Taxonomy" id="49547"/>
    <lineage>
        <taxon>Archaea</taxon>
        <taxon>Methanobacteriati</taxon>
        <taxon>Methanobacteriota</taxon>
        <taxon>Methanomada group</taxon>
        <taxon>Methanobacteria</taxon>
        <taxon>Methanobacteriales</taxon>
        <taxon>Methanobacteriaceae</taxon>
        <taxon>Methanobrevibacter</taxon>
    </lineage>
</organism>
<dbReference type="Pfam" id="PF01896">
    <property type="entry name" value="DNA_primase_S"/>
    <property type="match status" value="1"/>
</dbReference>
<evidence type="ECO:0000256" key="3">
    <source>
        <dbReference type="ARBA" id="ARBA00022478"/>
    </source>
</evidence>
<evidence type="ECO:0000256" key="8">
    <source>
        <dbReference type="ARBA" id="ARBA00022723"/>
    </source>
</evidence>
<dbReference type="Proteomes" id="UP000077245">
    <property type="component" value="Unassembled WGS sequence"/>
</dbReference>
<comment type="caution">
    <text evidence="10">The sequence shown here is derived from an EMBL/GenBank/DDBJ whole genome shotgun (WGS) entry which is preliminary data.</text>
</comment>
<dbReference type="PANTHER" id="PTHR10536">
    <property type="entry name" value="DNA PRIMASE SMALL SUBUNIT"/>
    <property type="match status" value="1"/>
</dbReference>
<evidence type="ECO:0000256" key="2">
    <source>
        <dbReference type="ARBA" id="ARBA00021278"/>
    </source>
</evidence>
<dbReference type="InterPro" id="IPR002755">
    <property type="entry name" value="DNA_primase_S"/>
</dbReference>
<evidence type="ECO:0000256" key="6">
    <source>
        <dbReference type="ARBA" id="ARBA00022695"/>
    </source>
</evidence>
<dbReference type="InterPro" id="IPR014052">
    <property type="entry name" value="DNA_primase_ssu_euk/arc"/>
</dbReference>
<dbReference type="Gene3D" id="1.10.8.160">
    <property type="entry name" value="DNA primase S, domain 2"/>
    <property type="match status" value="1"/>
</dbReference>
<sequence>MREFGFDHYGKGPNDRYKTFKTPKHLRMFLRSKSPFAGYISVAFYNNPRRRDDWVKSEFVFDVDAKDMPIRSCNCDNVCEICLDEARQLVLDLIDTLKGDLGLKDIHLIYSGRGYHIRILDEIIMTGEAEVRGEIVKYTTGAEIPKNSVPIGYTKLFNERTKRNILNLTGKEIIDGINPKLLKDTIKNRDVLINNNWGIFQERIGPRRYKNLINSFARVNLSFVDAKVSIDLKRILRLPSTLHSKVSMKCVEVKNPETFDPFKSAVPKFVYERK</sequence>
<keyword evidence="9" id="KW-0804">Transcription</keyword>
<keyword evidence="6" id="KW-0548">Nucleotidyltransferase</keyword>
<reference evidence="10 11" key="1">
    <citation type="submission" date="2016-04" db="EMBL/GenBank/DDBJ databases">
        <title>Genome sequence of Methanobrevibacter curvatus DSM 11111.</title>
        <authorList>
            <person name="Poehlein A."/>
            <person name="Seedorf H."/>
            <person name="Daniel R."/>
        </authorList>
    </citation>
    <scope>NUCLEOTIDE SEQUENCE [LARGE SCALE GENOMIC DNA]</scope>
    <source>
        <strain evidence="10 11">DSM 11111</strain>
    </source>
</reference>
<proteinExistence type="inferred from homology"/>
<keyword evidence="4" id="KW-0639">Primosome</keyword>
<dbReference type="EMBL" id="LWMV01000083">
    <property type="protein sequence ID" value="KZX14538.1"/>
    <property type="molecule type" value="Genomic_DNA"/>
</dbReference>
<keyword evidence="7" id="KW-0235">DNA replication</keyword>
<keyword evidence="3" id="KW-0240">DNA-directed RNA polymerase</keyword>
<dbReference type="AlphaFoldDB" id="A0A166CIB8"/>
<protein>
    <recommendedName>
        <fullName evidence="2">DNA primase small subunit</fullName>
    </recommendedName>
</protein>
<dbReference type="GO" id="GO:0006269">
    <property type="term" value="P:DNA replication, synthesis of primer"/>
    <property type="evidence" value="ECO:0007669"/>
    <property type="project" value="UniProtKB-KW"/>
</dbReference>
<evidence type="ECO:0000256" key="4">
    <source>
        <dbReference type="ARBA" id="ARBA00022515"/>
    </source>
</evidence>
<comment type="similarity">
    <text evidence="1">Belongs to the eukaryotic-type primase small subunit family.</text>
</comment>
<evidence type="ECO:0000313" key="11">
    <source>
        <dbReference type="Proteomes" id="UP000077245"/>
    </source>
</evidence>
<name>A0A166CIB8_9EURY</name>
<dbReference type="STRING" id="49547.MBCUR_04300"/>
<evidence type="ECO:0000256" key="9">
    <source>
        <dbReference type="ARBA" id="ARBA00023163"/>
    </source>
</evidence>
<dbReference type="GO" id="GO:0003899">
    <property type="term" value="F:DNA-directed RNA polymerase activity"/>
    <property type="evidence" value="ECO:0007669"/>
    <property type="project" value="InterPro"/>
</dbReference>
<keyword evidence="5" id="KW-0808">Transferase</keyword>
<dbReference type="GO" id="GO:0046872">
    <property type="term" value="F:metal ion binding"/>
    <property type="evidence" value="ECO:0007669"/>
    <property type="project" value="UniProtKB-KW"/>
</dbReference>
<evidence type="ECO:0000256" key="5">
    <source>
        <dbReference type="ARBA" id="ARBA00022679"/>
    </source>
</evidence>
<dbReference type="NCBIfam" id="TIGR00335">
    <property type="entry name" value="primase_sml"/>
    <property type="match status" value="1"/>
</dbReference>
<evidence type="ECO:0000256" key="1">
    <source>
        <dbReference type="ARBA" id="ARBA00009762"/>
    </source>
</evidence>
<dbReference type="Gene3D" id="3.90.920.10">
    <property type="entry name" value="DNA primase, PRIM domain"/>
    <property type="match status" value="1"/>
</dbReference>
<accession>A0A166CIB8</accession>
<dbReference type="PATRIC" id="fig|49547.3.peg.447"/>
<evidence type="ECO:0000313" key="10">
    <source>
        <dbReference type="EMBL" id="KZX14538.1"/>
    </source>
</evidence>
<keyword evidence="8" id="KW-0479">Metal-binding</keyword>
<dbReference type="GO" id="GO:0000428">
    <property type="term" value="C:DNA-directed RNA polymerase complex"/>
    <property type="evidence" value="ECO:0007669"/>
    <property type="project" value="UniProtKB-KW"/>
</dbReference>
<gene>
    <name evidence="10" type="ORF">MBCUR_04300</name>
</gene>
<keyword evidence="11" id="KW-1185">Reference proteome</keyword>
<dbReference type="SUPFAM" id="SSF56747">
    <property type="entry name" value="Prim-pol domain"/>
    <property type="match status" value="1"/>
</dbReference>
<evidence type="ECO:0000256" key="7">
    <source>
        <dbReference type="ARBA" id="ARBA00022705"/>
    </source>
</evidence>